<evidence type="ECO:0000313" key="1">
    <source>
        <dbReference type="EMBL" id="PYH90204.1"/>
    </source>
</evidence>
<organism evidence="1 2">
    <name type="scientific">Aspergillus ellipticus CBS 707.79</name>
    <dbReference type="NCBI Taxonomy" id="1448320"/>
    <lineage>
        <taxon>Eukaryota</taxon>
        <taxon>Fungi</taxon>
        <taxon>Dikarya</taxon>
        <taxon>Ascomycota</taxon>
        <taxon>Pezizomycotina</taxon>
        <taxon>Eurotiomycetes</taxon>
        <taxon>Eurotiomycetidae</taxon>
        <taxon>Eurotiales</taxon>
        <taxon>Aspergillaceae</taxon>
        <taxon>Aspergillus</taxon>
        <taxon>Aspergillus subgen. Circumdati</taxon>
    </lineage>
</organism>
<sequence>VVEALLFGVDGYEHVPERTTSAQEANRVAALGVMGAGDESNIASRDWAGS</sequence>
<dbReference type="VEuPathDB" id="FungiDB:BO71DRAFT_289368"/>
<feature type="non-terminal residue" evidence="1">
    <location>
        <position position="50"/>
    </location>
</feature>
<feature type="non-terminal residue" evidence="1">
    <location>
        <position position="1"/>
    </location>
</feature>
<gene>
    <name evidence="1" type="ORF">BO71DRAFT_289368</name>
</gene>
<reference evidence="1 2" key="1">
    <citation type="submission" date="2018-02" db="EMBL/GenBank/DDBJ databases">
        <title>The genomes of Aspergillus section Nigri reveals drivers in fungal speciation.</title>
        <authorList>
            <consortium name="DOE Joint Genome Institute"/>
            <person name="Vesth T.C."/>
            <person name="Nybo J."/>
            <person name="Theobald S."/>
            <person name="Brandl J."/>
            <person name="Frisvad J.C."/>
            <person name="Nielsen K.F."/>
            <person name="Lyhne E.K."/>
            <person name="Kogle M.E."/>
            <person name="Kuo A."/>
            <person name="Riley R."/>
            <person name="Clum A."/>
            <person name="Nolan M."/>
            <person name="Lipzen A."/>
            <person name="Salamov A."/>
            <person name="Henrissat B."/>
            <person name="Wiebenga A."/>
            <person name="De vries R.P."/>
            <person name="Grigoriev I.V."/>
            <person name="Mortensen U.H."/>
            <person name="Andersen M.R."/>
            <person name="Baker S.E."/>
        </authorList>
    </citation>
    <scope>NUCLEOTIDE SEQUENCE [LARGE SCALE GENOMIC DNA]</scope>
    <source>
        <strain evidence="1 2">CBS 707.79</strain>
    </source>
</reference>
<dbReference type="AlphaFoldDB" id="A0A319CYT5"/>
<evidence type="ECO:0000313" key="2">
    <source>
        <dbReference type="Proteomes" id="UP000247810"/>
    </source>
</evidence>
<name>A0A319CYT5_9EURO</name>
<dbReference type="OrthoDB" id="4505727at2759"/>
<protein>
    <submittedName>
        <fullName evidence="1">Uncharacterized protein</fullName>
    </submittedName>
</protein>
<dbReference type="Proteomes" id="UP000247810">
    <property type="component" value="Unassembled WGS sequence"/>
</dbReference>
<accession>A0A319CYT5</accession>
<dbReference type="EMBL" id="KZ825992">
    <property type="protein sequence ID" value="PYH90204.1"/>
    <property type="molecule type" value="Genomic_DNA"/>
</dbReference>
<keyword evidence="2" id="KW-1185">Reference proteome</keyword>
<proteinExistence type="predicted"/>